<feature type="compositionally biased region" description="Low complexity" evidence="1">
    <location>
        <begin position="37"/>
        <end position="52"/>
    </location>
</feature>
<organism evidence="3 4">
    <name type="scientific">Arthrobacter russicus</name>
    <dbReference type="NCBI Taxonomy" id="172040"/>
    <lineage>
        <taxon>Bacteria</taxon>
        <taxon>Bacillati</taxon>
        <taxon>Actinomycetota</taxon>
        <taxon>Actinomycetes</taxon>
        <taxon>Micrococcales</taxon>
        <taxon>Micrococcaceae</taxon>
        <taxon>Arthrobacter</taxon>
    </lineage>
</organism>
<gene>
    <name evidence="3" type="ORF">JOE69_000786</name>
</gene>
<keyword evidence="4" id="KW-1185">Reference proteome</keyword>
<feature type="region of interest" description="Disordered" evidence="1">
    <location>
        <begin position="29"/>
        <end position="52"/>
    </location>
</feature>
<dbReference type="RefSeq" id="WP_309796259.1">
    <property type="nucleotide sequence ID" value="NZ_BAAAHY010000006.1"/>
</dbReference>
<accession>A0ABU1J800</accession>
<dbReference type="EMBL" id="JAVDQF010000001">
    <property type="protein sequence ID" value="MDR6268548.1"/>
    <property type="molecule type" value="Genomic_DNA"/>
</dbReference>
<evidence type="ECO:0000313" key="3">
    <source>
        <dbReference type="EMBL" id="MDR6268548.1"/>
    </source>
</evidence>
<feature type="signal peptide" evidence="2">
    <location>
        <begin position="1"/>
        <end position="21"/>
    </location>
</feature>
<evidence type="ECO:0000256" key="2">
    <source>
        <dbReference type="SAM" id="SignalP"/>
    </source>
</evidence>
<evidence type="ECO:0000256" key="1">
    <source>
        <dbReference type="SAM" id="MobiDB-lite"/>
    </source>
</evidence>
<keyword evidence="2" id="KW-0732">Signal</keyword>
<name>A0ABU1J800_9MICC</name>
<proteinExistence type="predicted"/>
<comment type="caution">
    <text evidence="3">The sequence shown here is derived from an EMBL/GenBank/DDBJ whole genome shotgun (WGS) entry which is preliminary data.</text>
</comment>
<reference evidence="3 4" key="1">
    <citation type="submission" date="2023-07" db="EMBL/GenBank/DDBJ databases">
        <title>Sequencing the genomes of 1000 actinobacteria strains.</title>
        <authorList>
            <person name="Klenk H.-P."/>
        </authorList>
    </citation>
    <scope>NUCLEOTIDE SEQUENCE [LARGE SCALE GENOMIC DNA]</scope>
    <source>
        <strain evidence="3 4">DSM 14555</strain>
    </source>
</reference>
<evidence type="ECO:0000313" key="4">
    <source>
        <dbReference type="Proteomes" id="UP001185069"/>
    </source>
</evidence>
<evidence type="ECO:0008006" key="5">
    <source>
        <dbReference type="Google" id="ProtNLM"/>
    </source>
</evidence>
<dbReference type="PROSITE" id="PS51257">
    <property type="entry name" value="PROKAR_LIPOPROTEIN"/>
    <property type="match status" value="1"/>
</dbReference>
<feature type="chain" id="PRO_5045252576" description="PknH-like extracellular domain-containing protein" evidence="2">
    <location>
        <begin position="22"/>
        <end position="245"/>
    </location>
</feature>
<dbReference type="Proteomes" id="UP001185069">
    <property type="component" value="Unassembled WGS sequence"/>
</dbReference>
<sequence>MKSPRVLICATVAAAALFALAGCSGSSADPAPSSLETAGTPSPASPTASATPAKAYTAEQLSAVIPTIVDSTGTPYTRVPTELLDQGLAALKTQMASMQVAPAECRDLALQNSNLPEGSILATGNSAADKSALTVLSAQDPAVLTKYLADVESGSKTCSNFTVIAGGQEIKAAVTALDVKTSAAKSTASLVVQTLPTGNTVSILAVTGVKDNVLVTAAATGVVLQASDSPGLVRVVDEYFAKLDS</sequence>
<protein>
    <recommendedName>
        <fullName evidence="5">PknH-like extracellular domain-containing protein</fullName>
    </recommendedName>
</protein>